<organism evidence="7 8">
    <name type="scientific">Phocaeicola vulgatus</name>
    <name type="common">Bacteroides vulgatus</name>
    <dbReference type="NCBI Taxonomy" id="821"/>
    <lineage>
        <taxon>Bacteria</taxon>
        <taxon>Pseudomonadati</taxon>
        <taxon>Bacteroidota</taxon>
        <taxon>Bacteroidia</taxon>
        <taxon>Bacteroidales</taxon>
        <taxon>Bacteroidaceae</taxon>
        <taxon>Phocaeicola</taxon>
    </lineage>
</organism>
<dbReference type="CDD" id="cd06171">
    <property type="entry name" value="Sigma70_r4"/>
    <property type="match status" value="1"/>
</dbReference>
<dbReference type="SUPFAM" id="SSF88659">
    <property type="entry name" value="Sigma3 and sigma4 domains of RNA polymerase sigma factors"/>
    <property type="match status" value="1"/>
</dbReference>
<evidence type="ECO:0000259" key="6">
    <source>
        <dbReference type="Pfam" id="PF08281"/>
    </source>
</evidence>
<name>A0A0P0M5U5_PHOVU</name>
<keyword evidence="2" id="KW-0805">Transcription regulation</keyword>
<feature type="domain" description="RNA polymerase sigma factor 70 region 4 type 2" evidence="6">
    <location>
        <begin position="132"/>
        <end position="184"/>
    </location>
</feature>
<dbReference type="EMBL" id="CP013020">
    <property type="protein sequence ID" value="ALK86692.1"/>
    <property type="molecule type" value="Genomic_DNA"/>
</dbReference>
<dbReference type="GO" id="GO:0003677">
    <property type="term" value="F:DNA binding"/>
    <property type="evidence" value="ECO:0007669"/>
    <property type="project" value="InterPro"/>
</dbReference>
<dbReference type="AlphaFoldDB" id="A0A0P0M5U5"/>
<dbReference type="InterPro" id="IPR036388">
    <property type="entry name" value="WH-like_DNA-bd_sf"/>
</dbReference>
<accession>A0A0P0M5U5</accession>
<reference evidence="8" key="1">
    <citation type="submission" date="2015-10" db="EMBL/GenBank/DDBJ databases">
        <title>Extensive mobilome-driven genome diversification in gut-associated Bacteroides vulgatus mpk.</title>
        <authorList>
            <person name="Beier S."/>
            <person name="Lange A."/>
            <person name="Huson D.H."/>
            <person name="Frick J.-S."/>
            <person name="Autenrieth I.B."/>
        </authorList>
    </citation>
    <scope>NUCLEOTIDE SEQUENCE [LARGE SCALE GENOMIC DNA]</scope>
    <source>
        <strain evidence="8">mpk</strain>
    </source>
</reference>
<dbReference type="InterPro" id="IPR013325">
    <property type="entry name" value="RNA_pol_sigma_r2"/>
</dbReference>
<evidence type="ECO:0000256" key="4">
    <source>
        <dbReference type="ARBA" id="ARBA00023163"/>
    </source>
</evidence>
<evidence type="ECO:0000313" key="7">
    <source>
        <dbReference type="EMBL" id="ALK86692.1"/>
    </source>
</evidence>
<dbReference type="InterPro" id="IPR014327">
    <property type="entry name" value="RNA_pol_sigma70_bacteroid"/>
</dbReference>
<dbReference type="InterPro" id="IPR013324">
    <property type="entry name" value="RNA_pol_sigma_r3/r4-like"/>
</dbReference>
<dbReference type="GO" id="GO:0006352">
    <property type="term" value="P:DNA-templated transcription initiation"/>
    <property type="evidence" value="ECO:0007669"/>
    <property type="project" value="InterPro"/>
</dbReference>
<evidence type="ECO:0000256" key="2">
    <source>
        <dbReference type="ARBA" id="ARBA00023015"/>
    </source>
</evidence>
<evidence type="ECO:0000256" key="1">
    <source>
        <dbReference type="ARBA" id="ARBA00010641"/>
    </source>
</evidence>
<dbReference type="Proteomes" id="UP000061587">
    <property type="component" value="Chromosome"/>
</dbReference>
<comment type="similarity">
    <text evidence="1">Belongs to the sigma-70 factor family. ECF subfamily.</text>
</comment>
<dbReference type="InterPro" id="IPR007627">
    <property type="entry name" value="RNA_pol_sigma70_r2"/>
</dbReference>
<dbReference type="Pfam" id="PF04542">
    <property type="entry name" value="Sigma70_r2"/>
    <property type="match status" value="1"/>
</dbReference>
<evidence type="ECO:0000259" key="5">
    <source>
        <dbReference type="Pfam" id="PF04542"/>
    </source>
</evidence>
<dbReference type="Gene3D" id="1.10.10.10">
    <property type="entry name" value="Winged helix-like DNA-binding domain superfamily/Winged helix DNA-binding domain"/>
    <property type="match status" value="1"/>
</dbReference>
<dbReference type="SUPFAM" id="SSF88946">
    <property type="entry name" value="Sigma2 domain of RNA polymerase sigma factors"/>
    <property type="match status" value="1"/>
</dbReference>
<dbReference type="Pfam" id="PF08281">
    <property type="entry name" value="Sigma70_r4_2"/>
    <property type="match status" value="1"/>
</dbReference>
<dbReference type="Gene3D" id="1.10.1740.10">
    <property type="match status" value="1"/>
</dbReference>
<evidence type="ECO:0000313" key="8">
    <source>
        <dbReference type="Proteomes" id="UP000061587"/>
    </source>
</evidence>
<dbReference type="InterPro" id="IPR014284">
    <property type="entry name" value="RNA_pol_sigma-70_dom"/>
</dbReference>
<dbReference type="InterPro" id="IPR013249">
    <property type="entry name" value="RNA_pol_sigma70_r4_t2"/>
</dbReference>
<dbReference type="GO" id="GO:0016987">
    <property type="term" value="F:sigma factor activity"/>
    <property type="evidence" value="ECO:0007669"/>
    <property type="project" value="UniProtKB-KW"/>
</dbReference>
<sequence>MNQTTHKMTDPIQIKHYKEDITSFNQLYKEFQRRFVRFANTYVRDLTTAEDITIEAMMYYWENRQSLSEDSNIPAYILTIIKNKCLNYLRHQQIHEEYSDKIKDYYEWELNTRIATLQACEPYELFISEIQELVQQTLTDMPEKTRTIFMLSRYENKSYKEIAVLMNITPKGVDFHINKALKMLQTNLKDYFPLFLYFFMKCH</sequence>
<dbReference type="NCBIfam" id="TIGR02985">
    <property type="entry name" value="Sig70_bacteroi1"/>
    <property type="match status" value="1"/>
</dbReference>
<dbReference type="PANTHER" id="PTHR43133:SF46">
    <property type="entry name" value="RNA POLYMERASE SIGMA-70 FACTOR ECF SUBFAMILY"/>
    <property type="match status" value="1"/>
</dbReference>
<keyword evidence="3" id="KW-0731">Sigma factor</keyword>
<dbReference type="OMA" id="HYKEDIT"/>
<dbReference type="PATRIC" id="fig|821.40.peg.4971"/>
<evidence type="ECO:0000256" key="3">
    <source>
        <dbReference type="ARBA" id="ARBA00023082"/>
    </source>
</evidence>
<gene>
    <name evidence="7" type="ORF">BvMPK_4142</name>
</gene>
<proteinExistence type="inferred from homology"/>
<dbReference type="PANTHER" id="PTHR43133">
    <property type="entry name" value="RNA POLYMERASE ECF-TYPE SIGMA FACTO"/>
    <property type="match status" value="1"/>
</dbReference>
<reference evidence="7 8" key="2">
    <citation type="journal article" date="2016" name="Genome Biol. Evol.">
        <title>Extensive mobilome-driven genome diversification in mouse gut-associated Bacteroides vulgatus mpk.</title>
        <authorList>
            <person name="Lange A."/>
            <person name="Beier S."/>
            <person name="Steimle A."/>
            <person name="Autenrieth I.B."/>
            <person name="Huson D.H."/>
            <person name="Frick J.S."/>
        </authorList>
    </citation>
    <scope>NUCLEOTIDE SEQUENCE [LARGE SCALE GENOMIC DNA]</scope>
    <source>
        <strain evidence="8">mpk</strain>
    </source>
</reference>
<feature type="domain" description="RNA polymerase sigma-70 region 2" evidence="5">
    <location>
        <begin position="27"/>
        <end position="93"/>
    </location>
</feature>
<keyword evidence="4" id="KW-0804">Transcription</keyword>
<dbReference type="NCBIfam" id="TIGR02937">
    <property type="entry name" value="sigma70-ECF"/>
    <property type="match status" value="1"/>
</dbReference>
<protein>
    <submittedName>
        <fullName evidence="7">RNA Polymerase ECF-Type Sigma Factor</fullName>
    </submittedName>
</protein>
<dbReference type="InterPro" id="IPR039425">
    <property type="entry name" value="RNA_pol_sigma-70-like"/>
</dbReference>